<dbReference type="PANTHER" id="PTHR34138">
    <property type="entry name" value="CELL SHAPE-DETERMINING PROTEIN MREC"/>
    <property type="match status" value="1"/>
</dbReference>
<feature type="domain" description="Rod shape-determining protein MreC beta-barrel core" evidence="2">
    <location>
        <begin position="120"/>
        <end position="265"/>
    </location>
</feature>
<dbReference type="Proteomes" id="UP000526184">
    <property type="component" value="Unassembled WGS sequence"/>
</dbReference>
<dbReference type="AlphaFoldDB" id="A0A7Z0T9S2"/>
<dbReference type="GO" id="GO:0008360">
    <property type="term" value="P:regulation of cell shape"/>
    <property type="evidence" value="ECO:0007669"/>
    <property type="project" value="InterPro"/>
</dbReference>
<dbReference type="InterPro" id="IPR042177">
    <property type="entry name" value="Cell/Rod_1"/>
</dbReference>
<sequence length="284" mass="33220">MRKKKNIIKRFFLFGLMLLIFFLNRNRIFNITKVMLSDINFKLVDTKTLIYNSYMKYNQKLDYLRNVKENVDELEKLKSEIQLLTAEKMELQKIVEENIELRTYLELENTDNKNFVVAEVILKDNLQDQDIIYINKGKNQGITENSPVILNGKLIGKINKVSEKYSEVYLLSNPNFKMSVNVNNIFTGIIRGKGSLNFVIKNFNVENSEKIFQFDIETSGISELYPKGLPIGSFRLEDKTKLIDNKELNFTISDRIIGINTVVVYQYDNNKLKLLKEIEGEENR</sequence>
<name>A0A7Z0T9S2_9FUSO</name>
<gene>
    <name evidence="3" type="ORF">HP397_00050</name>
</gene>
<evidence type="ECO:0000259" key="2">
    <source>
        <dbReference type="Pfam" id="PF04085"/>
    </source>
</evidence>
<evidence type="ECO:0000256" key="1">
    <source>
        <dbReference type="SAM" id="Coils"/>
    </source>
</evidence>
<feature type="coiled-coil region" evidence="1">
    <location>
        <begin position="57"/>
        <end position="94"/>
    </location>
</feature>
<keyword evidence="4" id="KW-1185">Reference proteome</keyword>
<accession>A0A7Z0T9S2</accession>
<comment type="caution">
    <text evidence="3">The sequence shown here is derived from an EMBL/GenBank/DDBJ whole genome shotgun (WGS) entry which is preliminary data.</text>
</comment>
<protein>
    <submittedName>
        <fullName evidence="3">Rod shape-determining protein MreC</fullName>
    </submittedName>
</protein>
<organism evidence="3 4">
    <name type="scientific">Streptobacillus felis</name>
    <dbReference type="NCBI Taxonomy" id="1384509"/>
    <lineage>
        <taxon>Bacteria</taxon>
        <taxon>Fusobacteriati</taxon>
        <taxon>Fusobacteriota</taxon>
        <taxon>Fusobacteriia</taxon>
        <taxon>Fusobacteriales</taxon>
        <taxon>Leptotrichiaceae</taxon>
        <taxon>Streptobacillus</taxon>
    </lineage>
</organism>
<dbReference type="InterPro" id="IPR055342">
    <property type="entry name" value="MreC_beta-barrel_core"/>
</dbReference>
<dbReference type="RefSeq" id="WP_067321300.1">
    <property type="nucleotide sequence ID" value="NZ_CBCRWS010000001.1"/>
</dbReference>
<dbReference type="PANTHER" id="PTHR34138:SF1">
    <property type="entry name" value="CELL SHAPE-DETERMINING PROTEIN MREC"/>
    <property type="match status" value="1"/>
</dbReference>
<evidence type="ECO:0000313" key="3">
    <source>
        <dbReference type="EMBL" id="NYV27217.1"/>
    </source>
</evidence>
<dbReference type="Gene3D" id="2.40.10.340">
    <property type="entry name" value="Rod shape-determining protein MreC, domain 1"/>
    <property type="match status" value="1"/>
</dbReference>
<dbReference type="GO" id="GO:0005886">
    <property type="term" value="C:plasma membrane"/>
    <property type="evidence" value="ECO:0007669"/>
    <property type="project" value="TreeGrafter"/>
</dbReference>
<dbReference type="Pfam" id="PF04085">
    <property type="entry name" value="MreC"/>
    <property type="match status" value="1"/>
</dbReference>
<keyword evidence="1" id="KW-0175">Coiled coil</keyword>
<reference evidence="3 4" key="1">
    <citation type="submission" date="2020-05" db="EMBL/GenBank/DDBJ databases">
        <title>Streptobacillus felis strain LHL191014123.</title>
        <authorList>
            <person name="Fawzy A."/>
            <person name="Rau J."/>
            <person name="Risse K."/>
            <person name="Schauerte N."/>
            <person name="Geiger C."/>
            <person name="Blom J."/>
            <person name="Imirzalioglu C."/>
            <person name="Falgenhauer J."/>
            <person name="Bach A."/>
            <person name="Herden C."/>
            <person name="Eisenberg T."/>
        </authorList>
    </citation>
    <scope>NUCLEOTIDE SEQUENCE [LARGE SCALE GENOMIC DNA]</scope>
    <source>
        <strain evidence="3 4">LHL191014123</strain>
    </source>
</reference>
<proteinExistence type="predicted"/>
<dbReference type="OrthoDB" id="90375at2"/>
<evidence type="ECO:0000313" key="4">
    <source>
        <dbReference type="Proteomes" id="UP000526184"/>
    </source>
</evidence>
<dbReference type="InterPro" id="IPR007221">
    <property type="entry name" value="MreC"/>
</dbReference>
<dbReference type="EMBL" id="JABMKT010000001">
    <property type="protein sequence ID" value="NYV27217.1"/>
    <property type="molecule type" value="Genomic_DNA"/>
</dbReference>